<keyword evidence="8" id="KW-1185">Reference proteome</keyword>
<dbReference type="PANTHER" id="PTHR33463:SF196">
    <property type="entry name" value="NB-ARC DOMAIN DISEASE RESISTANCE PROTEIN"/>
    <property type="match status" value="1"/>
</dbReference>
<dbReference type="InterPro" id="IPR042197">
    <property type="entry name" value="Apaf_helical"/>
</dbReference>
<evidence type="ECO:0000256" key="4">
    <source>
        <dbReference type="ARBA" id="ARBA00022840"/>
    </source>
</evidence>
<keyword evidence="5" id="KW-0175">Coiled coil</keyword>
<evidence type="ECO:0000256" key="3">
    <source>
        <dbReference type="ARBA" id="ARBA00022821"/>
    </source>
</evidence>
<dbReference type="Gene3D" id="3.40.50.300">
    <property type="entry name" value="P-loop containing nucleotide triphosphate hydrolases"/>
    <property type="match status" value="1"/>
</dbReference>
<feature type="coiled-coil region" evidence="5">
    <location>
        <begin position="34"/>
        <end position="68"/>
    </location>
</feature>
<evidence type="ECO:0000259" key="6">
    <source>
        <dbReference type="SMART" id="SM00382"/>
    </source>
</evidence>
<proteinExistence type="inferred from homology"/>
<dbReference type="InterPro" id="IPR002182">
    <property type="entry name" value="NB-ARC"/>
</dbReference>
<dbReference type="InterPro" id="IPR032675">
    <property type="entry name" value="LRR_dom_sf"/>
</dbReference>
<evidence type="ECO:0000256" key="1">
    <source>
        <dbReference type="ARBA" id="ARBA00008894"/>
    </source>
</evidence>
<dbReference type="GO" id="GO:0006952">
    <property type="term" value="P:defense response"/>
    <property type="evidence" value="ECO:0007669"/>
    <property type="project" value="UniProtKB-KW"/>
</dbReference>
<protein>
    <recommendedName>
        <fullName evidence="6">AAA+ ATPase domain-containing protein</fullName>
    </recommendedName>
</protein>
<dbReference type="Gene3D" id="1.10.8.430">
    <property type="entry name" value="Helical domain of apoptotic protease-activating factors"/>
    <property type="match status" value="1"/>
</dbReference>
<dbReference type="SMART" id="SM00382">
    <property type="entry name" value="AAA"/>
    <property type="match status" value="1"/>
</dbReference>
<keyword evidence="3" id="KW-0611">Plant defense</keyword>
<dbReference type="InterPro" id="IPR003593">
    <property type="entry name" value="AAA+_ATPase"/>
</dbReference>
<dbReference type="InterPro" id="IPR050905">
    <property type="entry name" value="Plant_NBS-LRR"/>
</dbReference>
<dbReference type="Gramene" id="ESW11925">
    <property type="protein sequence ID" value="ESW11925"/>
    <property type="gene ID" value="PHAVU_008G070800g"/>
</dbReference>
<dbReference type="SMR" id="V7B2W6"/>
<dbReference type="Proteomes" id="UP000000226">
    <property type="component" value="Chromosome 8"/>
</dbReference>
<organism evidence="7 8">
    <name type="scientific">Phaseolus vulgaris</name>
    <name type="common">Kidney bean</name>
    <name type="synonym">French bean</name>
    <dbReference type="NCBI Taxonomy" id="3885"/>
    <lineage>
        <taxon>Eukaryota</taxon>
        <taxon>Viridiplantae</taxon>
        <taxon>Streptophyta</taxon>
        <taxon>Embryophyta</taxon>
        <taxon>Tracheophyta</taxon>
        <taxon>Spermatophyta</taxon>
        <taxon>Magnoliopsida</taxon>
        <taxon>eudicotyledons</taxon>
        <taxon>Gunneridae</taxon>
        <taxon>Pentapetalae</taxon>
        <taxon>rosids</taxon>
        <taxon>fabids</taxon>
        <taxon>Fabales</taxon>
        <taxon>Fabaceae</taxon>
        <taxon>Papilionoideae</taxon>
        <taxon>50 kb inversion clade</taxon>
        <taxon>NPAAA clade</taxon>
        <taxon>indigoferoid/millettioid clade</taxon>
        <taxon>Phaseoleae</taxon>
        <taxon>Phaseolus</taxon>
    </lineage>
</organism>
<evidence type="ECO:0000256" key="5">
    <source>
        <dbReference type="SAM" id="Coils"/>
    </source>
</evidence>
<comment type="similarity">
    <text evidence="1">Belongs to the disease resistance NB-LRR family.</text>
</comment>
<evidence type="ECO:0000313" key="8">
    <source>
        <dbReference type="Proteomes" id="UP000000226"/>
    </source>
</evidence>
<evidence type="ECO:0000256" key="2">
    <source>
        <dbReference type="ARBA" id="ARBA00022741"/>
    </source>
</evidence>
<dbReference type="PRINTS" id="PR00364">
    <property type="entry name" value="DISEASERSIST"/>
</dbReference>
<feature type="domain" description="AAA+ ATPase" evidence="6">
    <location>
        <begin position="174"/>
        <end position="379"/>
    </location>
</feature>
<dbReference type="GO" id="GO:0043531">
    <property type="term" value="F:ADP binding"/>
    <property type="evidence" value="ECO:0007669"/>
    <property type="project" value="InterPro"/>
</dbReference>
<dbReference type="PANTHER" id="PTHR33463">
    <property type="entry name" value="NB-ARC DOMAIN-CONTAINING PROTEIN-RELATED"/>
    <property type="match status" value="1"/>
</dbReference>
<dbReference type="SUPFAM" id="SSF52047">
    <property type="entry name" value="RNI-like"/>
    <property type="match status" value="1"/>
</dbReference>
<accession>V7B2W6</accession>
<dbReference type="SUPFAM" id="SSF52540">
    <property type="entry name" value="P-loop containing nucleoside triphosphate hydrolases"/>
    <property type="match status" value="1"/>
</dbReference>
<dbReference type="Gene3D" id="3.80.10.10">
    <property type="entry name" value="Ribonuclease Inhibitor"/>
    <property type="match status" value="8"/>
</dbReference>
<dbReference type="SUPFAM" id="SSF52058">
    <property type="entry name" value="L domain-like"/>
    <property type="match status" value="4"/>
</dbReference>
<reference evidence="8" key="1">
    <citation type="journal article" date="2014" name="Nat. Genet.">
        <title>A reference genome for common bean and genome-wide analysis of dual domestications.</title>
        <authorList>
            <person name="Schmutz J."/>
            <person name="McClean P.E."/>
            <person name="Mamidi S."/>
            <person name="Wu G.A."/>
            <person name="Cannon S.B."/>
            <person name="Grimwood J."/>
            <person name="Jenkins J."/>
            <person name="Shu S."/>
            <person name="Song Q."/>
            <person name="Chavarro C."/>
            <person name="Torres-Torres M."/>
            <person name="Geffroy V."/>
            <person name="Moghaddam S.M."/>
            <person name="Gao D."/>
            <person name="Abernathy B."/>
            <person name="Barry K."/>
            <person name="Blair M."/>
            <person name="Brick M.A."/>
            <person name="Chovatia M."/>
            <person name="Gepts P."/>
            <person name="Goodstein D.M."/>
            <person name="Gonzales M."/>
            <person name="Hellsten U."/>
            <person name="Hyten D.L."/>
            <person name="Jia G."/>
            <person name="Kelly J.D."/>
            <person name="Kudrna D."/>
            <person name="Lee R."/>
            <person name="Richard M.M."/>
            <person name="Miklas P.N."/>
            <person name="Osorno J.M."/>
            <person name="Rodrigues J."/>
            <person name="Thareau V."/>
            <person name="Urrea C.A."/>
            <person name="Wang M."/>
            <person name="Yu Y."/>
            <person name="Zhang M."/>
            <person name="Wing R.A."/>
            <person name="Cregan P.B."/>
            <person name="Rokhsar D.S."/>
            <person name="Jackson S.A."/>
        </authorList>
    </citation>
    <scope>NUCLEOTIDE SEQUENCE [LARGE SCALE GENOMIC DNA]</scope>
    <source>
        <strain evidence="8">cv. G19833</strain>
    </source>
</reference>
<keyword evidence="4" id="KW-0067">ATP-binding</keyword>
<keyword evidence="2" id="KW-0547">Nucleotide-binding</keyword>
<dbReference type="Pfam" id="PF23247">
    <property type="entry name" value="LRR_RPS2"/>
    <property type="match status" value="6"/>
</dbReference>
<dbReference type="InterPro" id="IPR027417">
    <property type="entry name" value="P-loop_NTPase"/>
</dbReference>
<evidence type="ECO:0000313" key="7">
    <source>
        <dbReference type="EMBL" id="ESW11925.1"/>
    </source>
</evidence>
<dbReference type="InterPro" id="IPR057135">
    <property type="entry name" value="At4g27190-like_LRR"/>
</dbReference>
<name>V7B2W6_PHAVU</name>
<dbReference type="GO" id="GO:0005524">
    <property type="term" value="F:ATP binding"/>
    <property type="evidence" value="ECO:0007669"/>
    <property type="project" value="UniProtKB-KW"/>
</dbReference>
<dbReference type="Pfam" id="PF00931">
    <property type="entry name" value="NB-ARC"/>
    <property type="match status" value="1"/>
</dbReference>
<dbReference type="EMBL" id="CM002295">
    <property type="protein sequence ID" value="ESW11925.1"/>
    <property type="molecule type" value="Genomic_DNA"/>
</dbReference>
<dbReference type="OrthoDB" id="1747797at2759"/>
<gene>
    <name evidence="7" type="ORF">PHAVU_008G070800g</name>
</gene>
<dbReference type="OMA" id="CERIEIF"/>
<sequence length="2437" mass="280946">METIVSTTTESAVKIVARVVKRQMGYFFNYKDKFKDLESYIQKLEDNRERLQQQVDEALRNADEIENDVQGCLKLMDEKIKEYTSYIHNECHAKTICSLGFFPNNFKLRYQLGREATKKIEEIERDKLSEKGFDNVSYQKGPSTDVSFSNIGYESFTSRNTNMEMILKALEDSTIDMIGVHGPGGVGKTTLVKEVAKIARENKLFKTVVIANIGRNPDFKNIQGQIADMLGMRLEGENEISRVDRIRKRLKNEKENTLIILDDLWDGLDLNKLGIPCNDDESKREVNEISNLENSDDISEFGNNKTKKEELSKIDLNKMEKGKLSRSYKGCKILLTSRYKHVLCNQMDEHESSTFSVGVLNEKEAETLLKKVADVKTSEFDGNVTEIAKWSAGFPIAIVSIGRTLKHKSLSAWKHVCQQIKRQSFTEEWGFTDFSIKLSYDHLKNEQLKSIFLHCARMGHDALIMDLVKFCIGLNLLQGVHTITDARKRVKEVIQELEESSLLVRSYSDDRFNMHDIVRDVAISISSKEKHVFYMKNAFLDEWPHEDEFERYTAIFLHYCDINDELPESIHCPRLEVLHIDNENESFKIPDDFFKSMVRLRVLVLTGVNLSCLPSSIKCLKKLRMLCLERCTLGNNLSIIGELKNLRILTLSGSNIESLPLEFGQLDKLRLFDISNCSKLREIRSNIIPRMNALEELYIRDSLILWEAEETINSANASMSELRKLNQLQNLDIHIQSSGHFSRNLFFDNLNSYKIFVGEFNLLNLNKVGEFKVPDKYEEVKFLALNLEEGIDIHSEKWVKMLLKNVECLLLGELNDVQDIFYELNVEGFPNLKHLSIVNNIGIQYIINHVEQFYPLLTFPKLESIWLYKLHNLEKICDNQLAEASFRSLKVIKIKTCVKLGSLFPFSMVRLLTLLETIEVCDCDSFKKIVSEERQTHDDNIVSEEIQTRDDKIEFPQLRLLTLKSLPTFTCLYTIDKMSDSAQSLQDRVPQHRNKDIFTDIENRVINSCLPLFNGKVSIPKLEWLELSTINIQEIWSDQYDHCFENLLTLNVIDCGNLKYLLSVSMAESLVNLQSLYVTECKMMEDIFRPENAVYIDVFPKLKKMEIICMEKLSTIWISHVGLHSFRSLDSLIIRECHKLVTIFPSYMGERLQTLQSLTITNCKLVENIFDFSNIPQSCDINETNLDNIILEMLPNLVNIWKDDISEILKYNNLRSIGVDRSPNLKYLFPLSVFIGLEKLEVLKVRKCWAMKEIVAWDKHASVDAINFKFPHLNTLSLLYLYNLRSFYPRTHTLEWPALKELRIVNCSMLEGFTSEITNSRVQPIVLATKKVIYNLEDMSLSLNVVEWLQKYIANVHRMHKLEELTLIGLNNSEILFWFLHRLPNLKILRLGLCHLERIWASESLISREKIGVVMQLKKLSLDSMWGLEEIGFEHDVLLQRVESLIIQRCKKLRNLASSSVSFSYLRYLEVVNCTMRNLMTTSTAKTLVQLKRMKVSSCPMIVEIVAENVEEKVEEIEFKLLESLELVSLQNLKCFSNECDLKFPLLEKLVVSECPQMSKLSEVQSTPNLVKVHVATKDKYKWYWEGDLSATLQKHFTDQLFTSNFDDGEKEGVIEASISPVQQPLFSVEILASSNLRILALNEENIMLLSDARLPQDLLHKLNGLHLSFEDDNNEKGTLPFDFFHKVPNLEVLRVQKCFGLKEIFPSQKLQVHDTTLVRLKELNLFQLNELEWVGLEHPWVQPYSEKLEMLNLHKCPQVEKLVSSTVSFINLKRLFVMNCERMEYLFTFATFKSLVKLENLQIMDCESIKEIAKCEDEDGFDEMVFGGLRLIELNCLRSLVSFYSGNATLQFSCLEAVKVIKCPNMETFSEGVIKAPALLGIQTSKDFDLTFDGNLNITIQRLFHQKGFFNYSKLMILDDYLEMAKVQHKKPVISENFFGSFNKLEFDAACNRHIIIPSHVLPYLNNLEELNVHSSGAVQVIFDIDESEKGILCPLKKLILQNLPNVKCLWKENPRGFVSFPYLQEVVVSACGNLVTLFSSSSAKNLEKLEKLYIDECEKLIEIVGKEDGMEHGTTLMFEFPYLSSLTLSSMPVLSCFYPGKHHMECPLLDTLKVVFCPKLKLFTSNFDDGEKEGVIEAPISLLQQPLFSVEILASPNLKNLILNEENIMLLSNARVPQDLLYKLSHLYLCFEDDNNEKETLPFDFFHKVPNLEYLEVEKCFGLKEIFPSQKIKVHDTALVRLQQLSLLELNELEWIGLEHPWVQPYCQKLEMLKLNKCPLVEKLVSSAVSFINLQMLSVRKCERMEYLFTFATLKSLVKLESLVVEDCESIKEIAKNEDEDDCEEMVFGRLRSIELNCLPSLVRFCSGNATLQCSYLKKVMVAKCPKMETFSEGVIKVPMLLGIKTSNDSSDLTFHGDLNATIQQLFHKQVIHQS</sequence>